<dbReference type="InterPro" id="IPR051172">
    <property type="entry name" value="Chlamydia_OmcB"/>
</dbReference>
<keyword evidence="2" id="KW-0732">Signal</keyword>
<dbReference type="InterPro" id="IPR026395">
    <property type="entry name" value="CshA_fibril"/>
</dbReference>
<dbReference type="NCBIfam" id="NF012211">
    <property type="entry name" value="tand_rpt_95"/>
    <property type="match status" value="2"/>
</dbReference>
<dbReference type="HOGENOM" id="CLU_236221_0_0_0"/>
<evidence type="ECO:0000313" key="7">
    <source>
        <dbReference type="Proteomes" id="UP000008635"/>
    </source>
</evidence>
<dbReference type="InterPro" id="IPR047589">
    <property type="entry name" value="DUF11_rpt"/>
</dbReference>
<dbReference type="PANTHER" id="PTHR34819:SF3">
    <property type="entry name" value="CELL SURFACE PROTEIN"/>
    <property type="match status" value="1"/>
</dbReference>
<dbReference type="Gene3D" id="2.60.40.740">
    <property type="match status" value="1"/>
</dbReference>
<dbReference type="RefSeq" id="WP_013558085.1">
    <property type="nucleotide sequence ID" value="NC_014958.1"/>
</dbReference>
<feature type="signal peptide" evidence="2">
    <location>
        <begin position="1"/>
        <end position="31"/>
    </location>
</feature>
<accession>E8UBZ3</accession>
<evidence type="ECO:0000313" key="6">
    <source>
        <dbReference type="EMBL" id="ADV68582.1"/>
    </source>
</evidence>
<dbReference type="Pfam" id="PF17963">
    <property type="entry name" value="Big_9"/>
    <property type="match status" value="4"/>
</dbReference>
<dbReference type="NCBIfam" id="TIGR04225">
    <property type="entry name" value="CshA_fibril_rpt"/>
    <property type="match status" value="1"/>
</dbReference>
<organism evidence="6 7">
    <name type="scientific">Deinococcus maricopensis (strain DSM 21211 / LMG 22137 / NRRL B-23946 / LB-34)</name>
    <dbReference type="NCBI Taxonomy" id="709986"/>
    <lineage>
        <taxon>Bacteria</taxon>
        <taxon>Thermotogati</taxon>
        <taxon>Deinococcota</taxon>
        <taxon>Deinococci</taxon>
        <taxon>Deinococcales</taxon>
        <taxon>Deinococcaceae</taxon>
        <taxon>Deinococcus</taxon>
    </lineage>
</organism>
<feature type="domain" description="DUF11" evidence="3">
    <location>
        <begin position="571"/>
        <end position="701"/>
    </location>
</feature>
<gene>
    <name evidence="6" type="ordered locus">Deima_2953</name>
</gene>
<protein>
    <submittedName>
        <fullName evidence="6">Conserved repeat domain protein</fullName>
    </submittedName>
</protein>
<dbReference type="Pfam" id="PF01345">
    <property type="entry name" value="DUF11"/>
    <property type="match status" value="2"/>
</dbReference>
<dbReference type="eggNOG" id="COG3386">
    <property type="taxonomic scope" value="Bacteria"/>
</dbReference>
<feature type="compositionally biased region" description="Polar residues" evidence="1">
    <location>
        <begin position="1111"/>
        <end position="1120"/>
    </location>
</feature>
<feature type="domain" description="CshA" evidence="4">
    <location>
        <begin position="1206"/>
        <end position="1309"/>
    </location>
</feature>
<feature type="chain" id="PRO_5003231898" evidence="2">
    <location>
        <begin position="32"/>
        <end position="1880"/>
    </location>
</feature>
<feature type="compositionally biased region" description="Low complexity" evidence="1">
    <location>
        <begin position="419"/>
        <end position="429"/>
    </location>
</feature>
<reference evidence="6 7" key="1">
    <citation type="journal article" date="2011" name="Stand. Genomic Sci.">
        <title>Complete genome sequence of Deinococcus maricopensis type strain (LB-34).</title>
        <authorList>
            <person name="Pukall R."/>
            <person name="Zeytun A."/>
            <person name="Lucas S."/>
            <person name="Lapidus A."/>
            <person name="Hammon N."/>
            <person name="Deshpande S."/>
            <person name="Nolan M."/>
            <person name="Cheng J.F."/>
            <person name="Pitluck S."/>
            <person name="Liolios K."/>
            <person name="Pagani I."/>
            <person name="Mikhailova N."/>
            <person name="Ivanova N."/>
            <person name="Mavromatis K."/>
            <person name="Pati A."/>
            <person name="Tapia R."/>
            <person name="Han C."/>
            <person name="Goodwin L."/>
            <person name="Chen A."/>
            <person name="Palaniappan K."/>
            <person name="Land M."/>
            <person name="Hauser L."/>
            <person name="Chang Y.J."/>
            <person name="Jeffries C.D."/>
            <person name="Brambilla E.M."/>
            <person name="Rohde M."/>
            <person name="Goker M."/>
            <person name="Detter J.C."/>
            <person name="Woyke T."/>
            <person name="Bristow J."/>
            <person name="Eisen J.A."/>
            <person name="Markowitz V."/>
            <person name="Hugenholtz P."/>
            <person name="Kyrpides N.C."/>
            <person name="Klenk H.P."/>
        </authorList>
    </citation>
    <scope>NUCLEOTIDE SEQUENCE [LARGE SCALE GENOMIC DNA]</scope>
    <source>
        <strain evidence="7">DSM 21211 / LMG 22137 / NRRL B-23946 / LB-34</strain>
    </source>
</reference>
<feature type="region of interest" description="Disordered" evidence="1">
    <location>
        <begin position="1318"/>
        <end position="1340"/>
    </location>
</feature>
<dbReference type="Pfam" id="PF19076">
    <property type="entry name" value="CshA_repeat"/>
    <property type="match status" value="1"/>
</dbReference>
<dbReference type="InterPro" id="IPR013783">
    <property type="entry name" value="Ig-like_fold"/>
</dbReference>
<feature type="compositionally biased region" description="Polar residues" evidence="1">
    <location>
        <begin position="1076"/>
        <end position="1102"/>
    </location>
</feature>
<dbReference type="Pfam" id="PF20674">
    <property type="entry name" value="SpaA_3"/>
    <property type="match status" value="1"/>
</dbReference>
<feature type="region of interest" description="Disordered" evidence="1">
    <location>
        <begin position="1068"/>
        <end position="1120"/>
    </location>
</feature>
<dbReference type="Gene3D" id="2.60.40.10">
    <property type="entry name" value="Immunoglobulins"/>
    <property type="match status" value="2"/>
</dbReference>
<dbReference type="Proteomes" id="UP000008635">
    <property type="component" value="Chromosome"/>
</dbReference>
<dbReference type="eggNOG" id="COG2373">
    <property type="taxonomic scope" value="Bacteria"/>
</dbReference>
<proteinExistence type="predicted"/>
<dbReference type="InterPro" id="IPR048834">
    <property type="entry name" value="SpaA_pre-album"/>
</dbReference>
<feature type="domain" description="SpaA-like prealbumin fold" evidence="5">
    <location>
        <begin position="452"/>
        <end position="566"/>
    </location>
</feature>
<feature type="domain" description="DUF11" evidence="3">
    <location>
        <begin position="1647"/>
        <end position="1753"/>
    </location>
</feature>
<name>E8UBZ3_DEIML</name>
<dbReference type="STRING" id="709986.Deima_2953"/>
<feature type="region of interest" description="Disordered" evidence="1">
    <location>
        <begin position="419"/>
        <end position="440"/>
    </location>
</feature>
<evidence type="ECO:0000259" key="5">
    <source>
        <dbReference type="Pfam" id="PF20674"/>
    </source>
</evidence>
<dbReference type="KEGG" id="dmr:Deima_2953"/>
<evidence type="ECO:0000259" key="3">
    <source>
        <dbReference type="Pfam" id="PF01345"/>
    </source>
</evidence>
<sequence precursor="true">MHPATRTTPALIRTLLTLAALLGLTWAPAHAVTFNLSFAGGVDVTTGSTCATALNSRCRFNSVVVGAGTGPYQRDAIITISKLTNAAINNSSVAAPNSDLDNPAPTLTGTAPAASAQDFFSPTVDVSSAGTGTGWAEFTIDFIARGAAVPAVGAGNAALPGTFHVTSFDTDAANPLREFVEYVAPATTALSSGTTLTSRAAVDGGVAYQSGTTGVSGISTDPIYKASATYTNAASVRLVYGANTGGTACSGATCERLTAFDFYVADSVVLQTDVNGFKSARLTTDADGNGAITPGDTVTYTVTYVNTGNTASTGFQITDALPSGVTTTAGAQTVRLNGTVTAAARNTAYTGTGANTTLLAAGQTLPANGTISVDIPVVVGAVTSDNTVLSNQASGSGSGATNVLSDNVDATTAFPPSVTGATGFAAPPAGSVPQTQTAAVSPTTITVRRQPTLTLNKTIAAPGRVNTNDQFTVQISSGGTTVASATTTGTNTTATTGAVTVASGTTYTLSEALAAGSGSTLSAYASTMTCTNATGGSSTTLPGGAGVSFTVTPTFGDDLTCTFTNTGTPVDLAVSQTGPATANLDGTVTYTVRVWNNGSDVTGATFTDTVPAALTNVTWTCAATGSASCGATTSGTGNTISATLGALTTDTGSAATADTNYVTFTITGTATSTGSLTNTATVTAPGGFTESSTTNNSASTSTTVTATVQCSTLYGTFGTGRELRSVTETNTVGSLIGTIPDQGTTASASATLAVYGGRFFAARDSDRTLQVLDPATGTWTQGGAFTAGATAGRLVRMAIGPDGTGYAMDGAGSFYTFSTTAPYPVTSGPRTLTITSAGAPAFGGSGDFIVDSLGRLYLLSTAANSTYVDLYELFASTSTAQYLGRITNATVINTVFGGFAATPNGIFGRSGTGRLIQVDLANLTVTQIGTDVTPGSTDLASCTYPTFTRTVTATQTVTKVAGSTGTDVRPGDTLEYTVVIRNSGNIAAGQTTFQEAIPAGTTYVPGTTTLNGTAVTDAGGAMPFTTAGSVNTPGQTAGVLSPDTTPGVLDREAVVRFRVVVGTGTTSVSAQGTTTYSDVGTQTTLTDDPGTATANDPNVTPVNQPPVANNDAASTPAGSPVTFSVTANDTDTAPGTVNAATVDLNPSTAALDTTFTVPNQGTFTVNTAGQVTFTPVAGFSGIVTRTYTVQDNQGFTSNAATITVTVTPRAVNDTASTAPSASVNVPVLNNDVGTGLQPGSVVFVNAPAGSTVTNGGKTLTNAQGTYQVQPDGSVTFTPALGFTGTTTPVSYTVTDAAGTISNPATLTITVSSITAPTATNDAASTPKGTSVTLPGATNDTPGTLPIAPATVDLDPGTAGQQTTLSVTGGTFTANANGTVTFAPAAGFAGTATATYTVADTAGNRSNAATLTVTVTNQTPTATAATNATLPASAGPTALTPGLSGTDPDGTITTFTVTTLPPAGSGTLACGGTPITTVPTSCAPGQLTFDPAATFSGNAAFQFTVTDDNGATSAPATYTIPVDAPPVAQNDVASTNPGVPVTFSVTANDTDTAPGTVDPASVVFVNPPAGSTLSPDGKTLTTPGVGTLSANADGTVTFTPAAGFTSGTLTTGYTVRDNLGQVSAPATITVSVPANTDVALSLTGPAFASPGQPVTYTLVVTNGGTNVTGTTVTVPLPAGTTFVSASAGGSVSGGTVTWTLGALAPTETRTLTLTLTAPNATFINANGVTTLTTTGTVSVAQSESTTANNTDSSSAQLVYAQLTKQVRNVTRAGPFGVTATGQPNDVLEYCIDFRNAGGAALPNFTVLDPVPTGSAALPGAYDAAAGGAGFGVQLTRGGTTSYLTSFADADNGQLDAAGLNVALGTLAVGEAGRTCFQARIP</sequence>
<dbReference type="EMBL" id="CP002454">
    <property type="protein sequence ID" value="ADV68582.1"/>
    <property type="molecule type" value="Genomic_DNA"/>
</dbReference>
<dbReference type="Gene3D" id="2.60.40.2810">
    <property type="match status" value="3"/>
</dbReference>
<reference evidence="7" key="2">
    <citation type="submission" date="2011-01" db="EMBL/GenBank/DDBJ databases">
        <title>The complete genome of Deinococcus maricopensis DSM 21211.</title>
        <authorList>
            <consortium name="US DOE Joint Genome Institute (JGI-PGF)"/>
            <person name="Lucas S."/>
            <person name="Copeland A."/>
            <person name="Lapidus A."/>
            <person name="Goodwin L."/>
            <person name="Pitluck S."/>
            <person name="Kyrpides N."/>
            <person name="Mavromatis K."/>
            <person name="Pagani I."/>
            <person name="Ivanova N."/>
            <person name="Ovchinnikova G."/>
            <person name="Zeytun A."/>
            <person name="Detter J.C."/>
            <person name="Han C."/>
            <person name="Land M."/>
            <person name="Hauser L."/>
            <person name="Markowitz V."/>
            <person name="Cheng J.-F."/>
            <person name="Hugenholtz P."/>
            <person name="Woyke T."/>
            <person name="Wu D."/>
            <person name="Pukall R."/>
            <person name="Gehrich-Schroeter G."/>
            <person name="Brambilla E."/>
            <person name="Klenk H.-P."/>
            <person name="Eisen J.A."/>
        </authorList>
    </citation>
    <scope>NUCLEOTIDE SEQUENCE [LARGE SCALE GENOMIC DNA]</scope>
    <source>
        <strain evidence="7">DSM 21211 / LMG 22137 / NRRL B-23946 / LB-34</strain>
    </source>
</reference>
<dbReference type="InterPro" id="IPR001434">
    <property type="entry name" value="OmcB-like_DUF11"/>
</dbReference>
<evidence type="ECO:0000256" key="2">
    <source>
        <dbReference type="SAM" id="SignalP"/>
    </source>
</evidence>
<keyword evidence="7" id="KW-1185">Reference proteome</keyword>
<dbReference type="PANTHER" id="PTHR34819">
    <property type="entry name" value="LARGE CYSTEINE-RICH PERIPLASMIC PROTEIN OMCB"/>
    <property type="match status" value="1"/>
</dbReference>
<evidence type="ECO:0000256" key="1">
    <source>
        <dbReference type="SAM" id="MobiDB-lite"/>
    </source>
</evidence>
<dbReference type="NCBIfam" id="TIGR01451">
    <property type="entry name" value="B_ant_repeat"/>
    <property type="match status" value="4"/>
</dbReference>
<evidence type="ECO:0000259" key="4">
    <source>
        <dbReference type="Pfam" id="PF19076"/>
    </source>
</evidence>
<dbReference type="eggNOG" id="COG1361">
    <property type="taxonomic scope" value="Bacteria"/>
</dbReference>